<proteinExistence type="predicted"/>
<sequence length="229" mass="26833">MEPLETMQELLKEADFEQFEVSEDLVRFIRKYGYMAGIFNEAYQVFVSGGSHYHYKSFLDRELHCLFAQSPDEVIVSGDDYSFTCSRSDFMTLVALIDMVYTPIYPLGTVVELDVDKMPPIFKKSLDDTKLMVMLTGRKLQLREGYQQYILDYVGRLWPHGEQLGSAQFRVSNLMIKKVVFEGYRDDREEERAEFLRARQIAKRQRSTAFMSPKEAAAYYQIGFKRKEH</sequence>
<evidence type="ECO:0000313" key="1">
    <source>
        <dbReference type="EMBL" id="MBM7643132.1"/>
    </source>
</evidence>
<dbReference type="RefSeq" id="WP_205010001.1">
    <property type="nucleotide sequence ID" value="NZ_JAFBEH010000029.1"/>
</dbReference>
<reference evidence="1 2" key="1">
    <citation type="submission" date="2021-01" db="EMBL/GenBank/DDBJ databases">
        <title>Genomic Encyclopedia of Type Strains, Phase IV (KMG-IV): sequencing the most valuable type-strain genomes for metagenomic binning, comparative biology and taxonomic classification.</title>
        <authorList>
            <person name="Goeker M."/>
        </authorList>
    </citation>
    <scope>NUCLEOTIDE SEQUENCE [LARGE SCALE GENOMIC DNA]</scope>
    <source>
        <strain evidence="1 2">DSM 27382</strain>
    </source>
</reference>
<organism evidence="1 2">
    <name type="scientific">Streptococcus loxodontisalivarius</name>
    <dbReference type="NCBI Taxonomy" id="1349415"/>
    <lineage>
        <taxon>Bacteria</taxon>
        <taxon>Bacillati</taxon>
        <taxon>Bacillota</taxon>
        <taxon>Bacilli</taxon>
        <taxon>Lactobacillales</taxon>
        <taxon>Streptococcaceae</taxon>
        <taxon>Streptococcus</taxon>
    </lineage>
</organism>
<dbReference type="EMBL" id="JAFBEH010000029">
    <property type="protein sequence ID" value="MBM7643132.1"/>
    <property type="molecule type" value="Genomic_DNA"/>
</dbReference>
<evidence type="ECO:0000313" key="2">
    <source>
        <dbReference type="Proteomes" id="UP000697472"/>
    </source>
</evidence>
<dbReference type="Proteomes" id="UP000697472">
    <property type="component" value="Unassembled WGS sequence"/>
</dbReference>
<keyword evidence="2" id="KW-1185">Reference proteome</keyword>
<protein>
    <recommendedName>
        <fullName evidence="3">DUF4176 domain-containing protein</fullName>
    </recommendedName>
</protein>
<gene>
    <name evidence="1" type="ORF">JOC28_001433</name>
</gene>
<name>A0ABS2PUY6_9STRE</name>
<dbReference type="InterPro" id="IPR025233">
    <property type="entry name" value="DUF4176"/>
</dbReference>
<dbReference type="Pfam" id="PF13780">
    <property type="entry name" value="DUF4176"/>
    <property type="match status" value="1"/>
</dbReference>
<evidence type="ECO:0008006" key="3">
    <source>
        <dbReference type="Google" id="ProtNLM"/>
    </source>
</evidence>
<comment type="caution">
    <text evidence="1">The sequence shown here is derived from an EMBL/GenBank/DDBJ whole genome shotgun (WGS) entry which is preliminary data.</text>
</comment>
<accession>A0ABS2PUY6</accession>